<proteinExistence type="predicted"/>
<dbReference type="STRING" id="696281.Desru_2985"/>
<dbReference type="HOGENOM" id="CLU_2600377_0_0_9"/>
<reference evidence="1 2" key="2">
    <citation type="journal article" date="2012" name="Stand. Genomic Sci.">
        <title>Complete genome sequence of the sulfate-reducing firmicute Desulfotomaculum ruminis type strain (DL(T)).</title>
        <authorList>
            <person name="Spring S."/>
            <person name="Visser M."/>
            <person name="Lu M."/>
            <person name="Copeland A."/>
            <person name="Lapidus A."/>
            <person name="Lucas S."/>
            <person name="Cheng J.F."/>
            <person name="Han C."/>
            <person name="Tapia R."/>
            <person name="Goodwin L.A."/>
            <person name="Pitluck S."/>
            <person name="Ivanova N."/>
            <person name="Land M."/>
            <person name="Hauser L."/>
            <person name="Larimer F."/>
            <person name="Rohde M."/>
            <person name="Goker M."/>
            <person name="Detter J.C."/>
            <person name="Kyrpides N.C."/>
            <person name="Woyke T."/>
            <person name="Schaap P.J."/>
            <person name="Plugge C.M."/>
            <person name="Muyzer G."/>
            <person name="Kuever J."/>
            <person name="Pereira I.A."/>
            <person name="Parshina S.N."/>
            <person name="Bernier-Latmani R."/>
            <person name="Stams A.J."/>
            <person name="Klenk H.P."/>
        </authorList>
    </citation>
    <scope>NUCLEOTIDE SEQUENCE [LARGE SCALE GENOMIC DNA]</scope>
    <source>
        <strain evidence="2">ATCC 23193 / DSM 2154 / NCIB 8452 / DL</strain>
    </source>
</reference>
<dbReference type="EMBL" id="CP002780">
    <property type="protein sequence ID" value="AEG61198.1"/>
    <property type="molecule type" value="Genomic_DNA"/>
</dbReference>
<name>F6DTM4_DESRL</name>
<dbReference type="RefSeq" id="WP_013842950.1">
    <property type="nucleotide sequence ID" value="NC_015589.1"/>
</dbReference>
<sequence>MMNNSCTTCSSGSPGGISVGSGDRVVELIRVLGIEEANRLLTRDYAFISMYYHPTEQQEVYILAKLKPAAQSRQPIGFIPK</sequence>
<organism evidence="1 2">
    <name type="scientific">Desulforamulus ruminis (strain ATCC 23193 / DSM 2154 / NCIMB 8452 / DL)</name>
    <name type="common">Desulfotomaculum ruminis</name>
    <dbReference type="NCBI Taxonomy" id="696281"/>
    <lineage>
        <taxon>Bacteria</taxon>
        <taxon>Bacillati</taxon>
        <taxon>Bacillota</taxon>
        <taxon>Clostridia</taxon>
        <taxon>Eubacteriales</taxon>
        <taxon>Peptococcaceae</taxon>
        <taxon>Desulforamulus</taxon>
    </lineage>
</organism>
<evidence type="ECO:0000313" key="2">
    <source>
        <dbReference type="Proteomes" id="UP000009234"/>
    </source>
</evidence>
<dbReference type="AlphaFoldDB" id="F6DTM4"/>
<dbReference type="KEGG" id="dru:Desru_2985"/>
<accession>F6DTM4</accession>
<gene>
    <name evidence="1" type="ordered locus">Desru_2985</name>
</gene>
<reference evidence="2" key="1">
    <citation type="submission" date="2011-05" db="EMBL/GenBank/DDBJ databases">
        <title>Complete sequence of Desulfotomaculum ruminis DSM 2154.</title>
        <authorList>
            <person name="Lucas S."/>
            <person name="Copeland A."/>
            <person name="Lapidus A."/>
            <person name="Cheng J.-F."/>
            <person name="Goodwin L."/>
            <person name="Pitluck S."/>
            <person name="Lu M."/>
            <person name="Detter J.C."/>
            <person name="Han C."/>
            <person name="Tapia R."/>
            <person name="Land M."/>
            <person name="Hauser L."/>
            <person name="Kyrpides N."/>
            <person name="Ivanova N."/>
            <person name="Mikhailova N."/>
            <person name="Pagani I."/>
            <person name="Stams A.J.M."/>
            <person name="Plugge C.M."/>
            <person name="Muyzer G."/>
            <person name="Kuever J."/>
            <person name="Parshina S.N."/>
            <person name="Ivanova A.E."/>
            <person name="Nazina T.N."/>
            <person name="Brambilla E."/>
            <person name="Spring S."/>
            <person name="Klenk H.-P."/>
            <person name="Woyke T."/>
        </authorList>
    </citation>
    <scope>NUCLEOTIDE SEQUENCE [LARGE SCALE GENOMIC DNA]</scope>
    <source>
        <strain evidence="2">ATCC 23193 / DSM 2154 / NCIB 8452 / DL</strain>
    </source>
</reference>
<dbReference type="Proteomes" id="UP000009234">
    <property type="component" value="Chromosome"/>
</dbReference>
<keyword evidence="2" id="KW-1185">Reference proteome</keyword>
<protein>
    <submittedName>
        <fullName evidence="1">Uncharacterized protein</fullName>
    </submittedName>
</protein>
<evidence type="ECO:0000313" key="1">
    <source>
        <dbReference type="EMBL" id="AEG61198.1"/>
    </source>
</evidence>